<keyword evidence="12" id="KW-1185">Reference proteome</keyword>
<evidence type="ECO:0000313" key="11">
    <source>
        <dbReference type="EMBL" id="ROT39613.1"/>
    </source>
</evidence>
<dbReference type="PANTHER" id="PTHR43536:SF1">
    <property type="entry name" value="MANNOSYLGLYCOPROTEIN ENDO-BETA-MANNOSIDASE"/>
    <property type="match status" value="1"/>
</dbReference>
<dbReference type="InterPro" id="IPR013783">
    <property type="entry name" value="Ig-like_fold"/>
</dbReference>
<evidence type="ECO:0000259" key="7">
    <source>
        <dbReference type="Pfam" id="PF00703"/>
    </source>
</evidence>
<dbReference type="SUPFAM" id="SSF51445">
    <property type="entry name" value="(Trans)glycosidases"/>
    <property type="match status" value="1"/>
</dbReference>
<dbReference type="Pfam" id="PF22666">
    <property type="entry name" value="Glyco_hydro_2_N2"/>
    <property type="match status" value="1"/>
</dbReference>
<dbReference type="STRING" id="1314773.A0A3N2PYK1"/>
<dbReference type="InterPro" id="IPR041447">
    <property type="entry name" value="Mannosidase_ig"/>
</dbReference>
<dbReference type="EMBL" id="ML119053">
    <property type="protein sequence ID" value="ROT39613.1"/>
    <property type="molecule type" value="Genomic_DNA"/>
</dbReference>
<accession>A0A3N2PYK1</accession>
<dbReference type="InterPro" id="IPR043534">
    <property type="entry name" value="EBDG/EBM"/>
</dbReference>
<evidence type="ECO:0000259" key="9">
    <source>
        <dbReference type="Pfam" id="PF18368"/>
    </source>
</evidence>
<keyword evidence="5" id="KW-0624">Polysaccharide degradation</keyword>
<evidence type="ECO:0000256" key="1">
    <source>
        <dbReference type="ARBA" id="ARBA00007401"/>
    </source>
</evidence>
<dbReference type="InterPro" id="IPR006102">
    <property type="entry name" value="Ig-like_GH2"/>
</dbReference>
<feature type="chain" id="PRO_5018318285" evidence="6">
    <location>
        <begin position="23"/>
        <end position="886"/>
    </location>
</feature>
<evidence type="ECO:0000256" key="3">
    <source>
        <dbReference type="ARBA" id="ARBA00023277"/>
    </source>
</evidence>
<organism evidence="11 12">
    <name type="scientific">Sodiomyces alkalinus (strain CBS 110278 / VKM F-3762 / F11)</name>
    <name type="common">Alkaliphilic filamentous fungus</name>
    <dbReference type="NCBI Taxonomy" id="1314773"/>
    <lineage>
        <taxon>Eukaryota</taxon>
        <taxon>Fungi</taxon>
        <taxon>Dikarya</taxon>
        <taxon>Ascomycota</taxon>
        <taxon>Pezizomycotina</taxon>
        <taxon>Sordariomycetes</taxon>
        <taxon>Hypocreomycetidae</taxon>
        <taxon>Glomerellales</taxon>
        <taxon>Plectosphaerellaceae</taxon>
        <taxon>Sodiomyces</taxon>
    </lineage>
</organism>
<keyword evidence="4" id="KW-0326">Glycosidase</keyword>
<dbReference type="InterPro" id="IPR036156">
    <property type="entry name" value="Beta-gal/glucu_dom_sf"/>
</dbReference>
<dbReference type="Gene3D" id="2.60.40.10">
    <property type="entry name" value="Immunoglobulins"/>
    <property type="match status" value="3"/>
</dbReference>
<feature type="domain" description="Mannosidase Ig/CBM-like" evidence="8">
    <location>
        <begin position="681"/>
        <end position="761"/>
    </location>
</feature>
<dbReference type="Pfam" id="PF18368">
    <property type="entry name" value="Ig_GlcNase"/>
    <property type="match status" value="1"/>
</dbReference>
<dbReference type="RefSeq" id="XP_028467419.1">
    <property type="nucleotide sequence ID" value="XM_028606731.1"/>
</dbReference>
<dbReference type="InterPro" id="IPR054593">
    <property type="entry name" value="Beta-mannosidase-like_N2"/>
</dbReference>
<dbReference type="Pfam" id="PF00703">
    <property type="entry name" value="Glyco_hydro_2"/>
    <property type="match status" value="1"/>
</dbReference>
<dbReference type="GeneID" id="39575209"/>
<protein>
    <submittedName>
        <fullName evidence="11">Glycoside hydrolase family 2 protein</fullName>
    </submittedName>
</protein>
<dbReference type="InterPro" id="IPR041351">
    <property type="entry name" value="Ig_GlcNase"/>
</dbReference>
<dbReference type="Proteomes" id="UP000272025">
    <property type="component" value="Unassembled WGS sequence"/>
</dbReference>
<dbReference type="InterPro" id="IPR008979">
    <property type="entry name" value="Galactose-bd-like_sf"/>
</dbReference>
<evidence type="ECO:0000256" key="2">
    <source>
        <dbReference type="ARBA" id="ARBA00022801"/>
    </source>
</evidence>
<feature type="domain" description="Exo-beta-D-glucosaminidase Ig-fold" evidence="9">
    <location>
        <begin position="773"/>
        <end position="877"/>
    </location>
</feature>
<keyword evidence="6" id="KW-0732">Signal</keyword>
<evidence type="ECO:0000256" key="5">
    <source>
        <dbReference type="ARBA" id="ARBA00023326"/>
    </source>
</evidence>
<dbReference type="OrthoDB" id="408532at2759"/>
<evidence type="ECO:0000256" key="6">
    <source>
        <dbReference type="SAM" id="SignalP"/>
    </source>
</evidence>
<dbReference type="Gene3D" id="3.20.20.80">
    <property type="entry name" value="Glycosidases"/>
    <property type="match status" value="1"/>
</dbReference>
<dbReference type="AlphaFoldDB" id="A0A3N2PYK1"/>
<dbReference type="SUPFAM" id="SSF49785">
    <property type="entry name" value="Galactose-binding domain-like"/>
    <property type="match status" value="1"/>
</dbReference>
<dbReference type="PANTHER" id="PTHR43536">
    <property type="entry name" value="MANNOSYLGLYCOPROTEIN ENDO-BETA-MANNOSIDASE"/>
    <property type="match status" value="1"/>
</dbReference>
<proteinExistence type="inferred from homology"/>
<dbReference type="SUPFAM" id="SSF49303">
    <property type="entry name" value="beta-Galactosidase/glucuronidase domain"/>
    <property type="match status" value="3"/>
</dbReference>
<gene>
    <name evidence="11" type="ORF">SODALDRAFT_134303</name>
</gene>
<dbReference type="Gene3D" id="2.60.120.260">
    <property type="entry name" value="Galactose-binding domain-like"/>
    <property type="match status" value="1"/>
</dbReference>
<feature type="domain" description="Glycoside hydrolase family 2 immunoglobulin-like beta-sandwich" evidence="7">
    <location>
        <begin position="226"/>
        <end position="322"/>
    </location>
</feature>
<evidence type="ECO:0000259" key="10">
    <source>
        <dbReference type="Pfam" id="PF22666"/>
    </source>
</evidence>
<evidence type="ECO:0000256" key="4">
    <source>
        <dbReference type="ARBA" id="ARBA00023295"/>
    </source>
</evidence>
<name>A0A3N2PYK1_SODAK</name>
<sequence length="886" mass="99991">MARRLFWLALVADILGRQAATAQRLLVSENGDTTPIPHWDLQSSSETSEDLAFLAQAGADTSSWHHVPVSKCTLMGCLLHIGVYDDDELWFSNNLESFDWRQFTVPWVYRHEFSLAPEAGQHYFLQTHGITSRGDIYLNGELVADREFQSGSYSGHEYDITSLVVEENALLIQVHPTSYYHDLALGFIDWNPSPPDNGTGLWRPVTLKQTGGVSLGPLSALVSVNPGSVTLRATVRNLEDEEVEVSVRAVISEPGGFARHIVDQTVPLGPGESQVVEFNKTFEDPKTWWPKQWGEQPLYSATLSVSVDDILSDTVQQKFGLRTVTSKVDKDDDIVFSINGRPFQVIGGGYSADMFLRFDPERFEAIAKYMLDMGLNTIRLEGNNEQPELYEIADRLGLMVMAGWECCNKWESWEYNRELAIDTPDYWDERDYADANATMYHEAQMLQTHPSMLAFLIGSDFWPDDRATKIYVDALRHSNWQLPIVPAASKRGYPELLGRSGMKMNGPYDWVPPNYWYDTEPSEDRLGAAFGFGSELGAGVGTPEMGSLKKFLTDEDMDDLWLRPNKGLYHMSTNVSQFYNRRIYNEGLFNRYGPPKSLEDYLRKAQIMDYEAIRAEHEAFASRWSTGRIATGMIYWMLVNAWPSLHWNQFDHYLHPAGTYFGSKVGARIEHVSYNYVDRGVWLINRSLDRSGPRTVTVEVVDLHGNEVASETYAAETVPNVASRVADVPGLGNTTDVVFIRLVLRDSESEILSRNVYWIAPSVDQLDWGSSTWYYTPVARFSDYSSLFDMQPASIETAVTVSKEEGDGSWTHTVVLENTSTVPVFFIRLNAIDEDGQDVNPVTWSDNYVTLWPKEKLELRVNDWGGDAAVVHIDAANAPSTSLALR</sequence>
<evidence type="ECO:0000259" key="8">
    <source>
        <dbReference type="Pfam" id="PF17786"/>
    </source>
</evidence>
<dbReference type="GO" id="GO:0000272">
    <property type="term" value="P:polysaccharide catabolic process"/>
    <property type="evidence" value="ECO:0007669"/>
    <property type="project" value="UniProtKB-KW"/>
</dbReference>
<feature type="signal peptide" evidence="6">
    <location>
        <begin position="1"/>
        <end position="22"/>
    </location>
</feature>
<dbReference type="InterPro" id="IPR017853">
    <property type="entry name" value="GH"/>
</dbReference>
<dbReference type="GO" id="GO:0004553">
    <property type="term" value="F:hydrolase activity, hydrolyzing O-glycosyl compounds"/>
    <property type="evidence" value="ECO:0007669"/>
    <property type="project" value="InterPro"/>
</dbReference>
<reference evidence="11 12" key="1">
    <citation type="journal article" date="2018" name="Mol. Ecol.">
        <title>The obligate alkalophilic soda-lake fungus Sodiomyces alkalinus has shifted to a protein diet.</title>
        <authorList>
            <person name="Grum-Grzhimaylo A.A."/>
            <person name="Falkoski D.L."/>
            <person name="van den Heuvel J."/>
            <person name="Valero-Jimenez C.A."/>
            <person name="Min B."/>
            <person name="Choi I.G."/>
            <person name="Lipzen A."/>
            <person name="Daum C.G."/>
            <person name="Aanen D.K."/>
            <person name="Tsang A."/>
            <person name="Henrissat B."/>
            <person name="Bilanenko E.N."/>
            <person name="de Vries R.P."/>
            <person name="van Kan J.A.L."/>
            <person name="Grigoriev I.V."/>
            <person name="Debets A.J.M."/>
        </authorList>
    </citation>
    <scope>NUCLEOTIDE SEQUENCE [LARGE SCALE GENOMIC DNA]</scope>
    <source>
        <strain evidence="11 12">F11</strain>
    </source>
</reference>
<keyword evidence="2 11" id="KW-0378">Hydrolase</keyword>
<comment type="similarity">
    <text evidence="1">Belongs to the glycosyl hydrolase 2 family.</text>
</comment>
<evidence type="ECO:0000313" key="12">
    <source>
        <dbReference type="Proteomes" id="UP000272025"/>
    </source>
</evidence>
<feature type="domain" description="Beta-mannosidase-like galactose-binding" evidence="10">
    <location>
        <begin position="57"/>
        <end position="178"/>
    </location>
</feature>
<dbReference type="Pfam" id="PF17786">
    <property type="entry name" value="Mannosidase_ig"/>
    <property type="match status" value="1"/>
</dbReference>
<keyword evidence="3" id="KW-0119">Carbohydrate metabolism</keyword>